<gene>
    <name evidence="2" type="ORF">HDF08_001909</name>
</gene>
<dbReference type="Gene3D" id="2.160.20.10">
    <property type="entry name" value="Single-stranded right-handed beta-helix, Pectin lyase-like"/>
    <property type="match status" value="1"/>
</dbReference>
<dbReference type="InterPro" id="IPR011050">
    <property type="entry name" value="Pectin_lyase_fold/virulence"/>
</dbReference>
<proteinExistence type="predicted"/>
<protein>
    <recommendedName>
        <fullName evidence="1">Right handed beta helix domain-containing protein</fullName>
    </recommendedName>
</protein>
<feature type="domain" description="Right handed beta helix" evidence="1">
    <location>
        <begin position="248"/>
        <end position="408"/>
    </location>
</feature>
<name>A0A852VK61_9BACT</name>
<evidence type="ECO:0000313" key="3">
    <source>
        <dbReference type="Proteomes" id="UP000564385"/>
    </source>
</evidence>
<dbReference type="AlphaFoldDB" id="A0A852VK61"/>
<reference evidence="2 3" key="1">
    <citation type="submission" date="2020-07" db="EMBL/GenBank/DDBJ databases">
        <title>Genomic Encyclopedia of Type Strains, Phase IV (KMG-V): Genome sequencing to study the core and pangenomes of soil and plant-associated prokaryotes.</title>
        <authorList>
            <person name="Whitman W."/>
        </authorList>
    </citation>
    <scope>NUCLEOTIDE SEQUENCE [LARGE SCALE GENOMIC DNA]</scope>
    <source>
        <strain evidence="2 3">M8UP22</strain>
    </source>
</reference>
<dbReference type="InterPro" id="IPR012334">
    <property type="entry name" value="Pectin_lyas_fold"/>
</dbReference>
<sequence>MKQSKFFLKWRFAHRSFVHSAEGFKTQIWTSLLGVQLSFLRNFVSSPKLPRRFLRSSAICVSVFMFSSLSNAETISLKTGENIATIVAGAPEGTSFVFSAGTYHLQQITPKKGDSFAGPATGMVVLDGAEPIKFSSVAGSSPQLWQASIGANPLDLGRCFTGHTLCHYTRELFVSSTVLMPVASTGQLTASTWFYDSTNGTAVINFNPGSKTFEIGTSTCAFCGYATNVTIKNLTVERYASPSQTGAIGGNGNGAYWTVNNVVGLYNHGGAVQIGANSTVENSYLHHNGQKGIGGGGANLQIVNNEIAYNNYDWFDYGWEAGGAKFGDLNIAEISNNYVHDNNGTGLWDDGNSIYVHYKSNRIENNAGSGIQHEIGYNSVIEDNTINRNGAAPRISMWDGQISVQNSTNTVVQNNTVIVAAAYGSGLVIVNQDRGSGTYGPHLGAYDTVENNNVTYEGTDGAGGVMGIVATGVANIIDYNTYHITVGLDKHHFEAFGVKTFVQFQAAGFDQHGQIVWNAAPAK</sequence>
<accession>A0A852VK61</accession>
<dbReference type="EMBL" id="JACCCU010000001">
    <property type="protein sequence ID" value="NYF89842.1"/>
    <property type="molecule type" value="Genomic_DNA"/>
</dbReference>
<organism evidence="2 3">
    <name type="scientific">Tunturiibacter lichenicola</name>
    <dbReference type="NCBI Taxonomy" id="2051959"/>
    <lineage>
        <taxon>Bacteria</taxon>
        <taxon>Pseudomonadati</taxon>
        <taxon>Acidobacteriota</taxon>
        <taxon>Terriglobia</taxon>
        <taxon>Terriglobales</taxon>
        <taxon>Acidobacteriaceae</taxon>
        <taxon>Tunturiibacter</taxon>
    </lineage>
</organism>
<dbReference type="SMART" id="SM00710">
    <property type="entry name" value="PbH1"/>
    <property type="match status" value="6"/>
</dbReference>
<evidence type="ECO:0000313" key="2">
    <source>
        <dbReference type="EMBL" id="NYF89842.1"/>
    </source>
</evidence>
<dbReference type="InterPro" id="IPR006626">
    <property type="entry name" value="PbH1"/>
</dbReference>
<evidence type="ECO:0000259" key="1">
    <source>
        <dbReference type="Pfam" id="PF13229"/>
    </source>
</evidence>
<dbReference type="Proteomes" id="UP000564385">
    <property type="component" value="Unassembled WGS sequence"/>
</dbReference>
<dbReference type="InterPro" id="IPR039448">
    <property type="entry name" value="Beta_helix"/>
</dbReference>
<dbReference type="Pfam" id="PF13229">
    <property type="entry name" value="Beta_helix"/>
    <property type="match status" value="1"/>
</dbReference>
<comment type="caution">
    <text evidence="2">The sequence shown here is derived from an EMBL/GenBank/DDBJ whole genome shotgun (WGS) entry which is preliminary data.</text>
</comment>
<dbReference type="SUPFAM" id="SSF51126">
    <property type="entry name" value="Pectin lyase-like"/>
    <property type="match status" value="1"/>
</dbReference>